<proteinExistence type="predicted"/>
<protein>
    <submittedName>
        <fullName evidence="4">Thioester domain-containing protein</fullName>
    </submittedName>
</protein>
<dbReference type="PROSITE" id="PS51257">
    <property type="entry name" value="PROKAR_LIPOPROTEIN"/>
    <property type="match status" value="1"/>
</dbReference>
<dbReference type="InterPro" id="IPR013552">
    <property type="entry name" value="Thioester_dom"/>
</dbReference>
<accession>A0ABT4UCU4</accession>
<feature type="non-terminal residue" evidence="4">
    <location>
        <position position="227"/>
    </location>
</feature>
<reference evidence="4 5" key="1">
    <citation type="submission" date="2023-01" db="EMBL/GenBank/DDBJ databases">
        <title>Draft genome sequence of Nocardiopsis sp. RSe5-2 isolated from halophytes.</title>
        <authorList>
            <person name="Duangmal K."/>
            <person name="Chantavorakit T."/>
        </authorList>
    </citation>
    <scope>NUCLEOTIDE SEQUENCE [LARGE SCALE GENOMIC DNA]</scope>
    <source>
        <strain evidence="4 5">RSe5-2</strain>
    </source>
</reference>
<feature type="compositionally biased region" description="Low complexity" evidence="1">
    <location>
        <begin position="186"/>
        <end position="197"/>
    </location>
</feature>
<name>A0ABT4UCU4_9ACTN</name>
<evidence type="ECO:0000313" key="4">
    <source>
        <dbReference type="EMBL" id="MDA2814802.1"/>
    </source>
</evidence>
<keyword evidence="5" id="KW-1185">Reference proteome</keyword>
<dbReference type="Pfam" id="PF08341">
    <property type="entry name" value="TED"/>
    <property type="match status" value="1"/>
</dbReference>
<evidence type="ECO:0000259" key="3">
    <source>
        <dbReference type="Pfam" id="PF08341"/>
    </source>
</evidence>
<keyword evidence="2" id="KW-0732">Signal</keyword>
<evidence type="ECO:0000256" key="2">
    <source>
        <dbReference type="SAM" id="SignalP"/>
    </source>
</evidence>
<dbReference type="RefSeq" id="WP_270690326.1">
    <property type="nucleotide sequence ID" value="NZ_JAQFWQ010000145.1"/>
</dbReference>
<dbReference type="InterPro" id="IPR023849">
    <property type="entry name" value="TQXA_dom"/>
</dbReference>
<comment type="caution">
    <text evidence="4">The sequence shown here is derived from an EMBL/GenBank/DDBJ whole genome shotgun (WGS) entry which is preliminary data.</text>
</comment>
<evidence type="ECO:0000313" key="5">
    <source>
        <dbReference type="Proteomes" id="UP001527866"/>
    </source>
</evidence>
<feature type="region of interest" description="Disordered" evidence="1">
    <location>
        <begin position="184"/>
        <end position="227"/>
    </location>
</feature>
<feature type="domain" description="Thioester" evidence="3">
    <location>
        <begin position="102"/>
        <end position="182"/>
    </location>
</feature>
<organism evidence="4 5">
    <name type="scientific">Nocardiopsis endophytica</name>
    <dbReference type="NCBI Taxonomy" id="3018445"/>
    <lineage>
        <taxon>Bacteria</taxon>
        <taxon>Bacillati</taxon>
        <taxon>Actinomycetota</taxon>
        <taxon>Actinomycetes</taxon>
        <taxon>Streptosporangiales</taxon>
        <taxon>Nocardiopsidaceae</taxon>
        <taxon>Nocardiopsis</taxon>
    </lineage>
</organism>
<dbReference type="EMBL" id="JAQFWQ010000145">
    <property type="protein sequence ID" value="MDA2814802.1"/>
    <property type="molecule type" value="Genomic_DNA"/>
</dbReference>
<evidence type="ECO:0000256" key="1">
    <source>
        <dbReference type="SAM" id="MobiDB-lite"/>
    </source>
</evidence>
<dbReference type="Gene3D" id="1.10.150.480">
    <property type="match status" value="1"/>
</dbReference>
<feature type="chain" id="PRO_5046468670" evidence="2">
    <location>
        <begin position="29"/>
        <end position="227"/>
    </location>
</feature>
<sequence>MPRALTAAPARPAAAAAALFGAAVLACAGAPAAAAAPDGPARVERAVAEGAQVRLESGESVDTALYSLRIDDSASVAAYGAALGGEVDHSAAYVESGFDALEAPLDAAGPVAWVVANSYPAVGLEELEAPGARGLNESQAIAATQAAVWHFTDGAELAGPGGSGGNDPGVERFYRHLVSGAERAPDAPAAPTLALTPGRISGADPAAPLGPLRVSTTGTGPVRVGSG</sequence>
<feature type="signal peptide" evidence="2">
    <location>
        <begin position="1"/>
        <end position="28"/>
    </location>
</feature>
<dbReference type="Proteomes" id="UP001527866">
    <property type="component" value="Unassembled WGS sequence"/>
</dbReference>
<gene>
    <name evidence="4" type="ORF">O4J56_29425</name>
</gene>
<dbReference type="NCBIfam" id="TIGR03934">
    <property type="entry name" value="TQXA_dom"/>
    <property type="match status" value="1"/>
</dbReference>